<dbReference type="GO" id="GO:0003677">
    <property type="term" value="F:DNA binding"/>
    <property type="evidence" value="ECO:0007669"/>
    <property type="project" value="InterPro"/>
</dbReference>
<dbReference type="PROSITE" id="PS00092">
    <property type="entry name" value="N6_MTASE"/>
    <property type="match status" value="1"/>
</dbReference>
<dbReference type="AlphaFoldDB" id="A0A412NBY1"/>
<dbReference type="NCBIfam" id="TIGR00497">
    <property type="entry name" value="hsdM"/>
    <property type="match status" value="1"/>
</dbReference>
<feature type="domain" description="N6 adenine-specific DNA methyltransferase N-terminal" evidence="9">
    <location>
        <begin position="10"/>
        <end position="121"/>
    </location>
</feature>
<evidence type="ECO:0000256" key="5">
    <source>
        <dbReference type="ARBA" id="ARBA00022691"/>
    </source>
</evidence>
<accession>A0A412NBY1</accession>
<evidence type="ECO:0000256" key="2">
    <source>
        <dbReference type="ARBA" id="ARBA00011900"/>
    </source>
</evidence>
<dbReference type="InterPro" id="IPR004546">
    <property type="entry name" value="Restrct_endonuc_T1M"/>
</dbReference>
<gene>
    <name evidence="10" type="ORF">GAY01_09550</name>
</gene>
<evidence type="ECO:0000256" key="7">
    <source>
        <dbReference type="ARBA" id="ARBA00047942"/>
    </source>
</evidence>
<dbReference type="InterPro" id="IPR038333">
    <property type="entry name" value="T1MK-like_N_sf"/>
</dbReference>
<dbReference type="Pfam" id="PF12161">
    <property type="entry name" value="HsdM_N"/>
    <property type="match status" value="1"/>
</dbReference>
<keyword evidence="4 10" id="KW-0808">Transferase</keyword>
<dbReference type="EMBL" id="WCZM01000012">
    <property type="protein sequence ID" value="KAB3571496.1"/>
    <property type="molecule type" value="Genomic_DNA"/>
</dbReference>
<evidence type="ECO:0000256" key="6">
    <source>
        <dbReference type="ARBA" id="ARBA00022747"/>
    </source>
</evidence>
<reference evidence="10 11" key="1">
    <citation type="journal article" date="2019" name="Nat. Med.">
        <title>A library of human gut bacterial isolates paired with longitudinal multiomics data enables mechanistic microbiome research.</title>
        <authorList>
            <person name="Poyet M."/>
            <person name="Groussin M."/>
            <person name="Gibbons S.M."/>
            <person name="Avila-Pacheco J."/>
            <person name="Jiang X."/>
            <person name="Kearney S.M."/>
            <person name="Perrotta A.R."/>
            <person name="Berdy B."/>
            <person name="Zhao S."/>
            <person name="Lieberman T.D."/>
            <person name="Swanson P.K."/>
            <person name="Smith M."/>
            <person name="Roesemann S."/>
            <person name="Alexander J.E."/>
            <person name="Rich S.A."/>
            <person name="Livny J."/>
            <person name="Vlamakis H."/>
            <person name="Clish C."/>
            <person name="Bullock K."/>
            <person name="Deik A."/>
            <person name="Scott J."/>
            <person name="Pierce K.A."/>
            <person name="Xavier R.J."/>
            <person name="Alm E.J."/>
        </authorList>
    </citation>
    <scope>NUCLEOTIDE SEQUENCE [LARGE SCALE GENOMIC DNA]</scope>
    <source>
        <strain evidence="10 11">BIOML-A73</strain>
    </source>
</reference>
<evidence type="ECO:0000313" key="10">
    <source>
        <dbReference type="EMBL" id="KAB3571496.1"/>
    </source>
</evidence>
<proteinExistence type="inferred from homology"/>
<keyword evidence="3 10" id="KW-0489">Methyltransferase</keyword>
<dbReference type="Gene3D" id="1.20.1260.30">
    <property type="match status" value="2"/>
</dbReference>
<dbReference type="PANTHER" id="PTHR42933">
    <property type="entry name" value="SLR6095 PROTEIN"/>
    <property type="match status" value="1"/>
</dbReference>
<protein>
    <recommendedName>
        <fullName evidence="2">site-specific DNA-methyltransferase (adenine-specific)</fullName>
        <ecNumber evidence="2">2.1.1.72</ecNumber>
    </recommendedName>
</protein>
<keyword evidence="6" id="KW-0680">Restriction system</keyword>
<dbReference type="Proteomes" id="UP000433382">
    <property type="component" value="Unassembled WGS sequence"/>
</dbReference>
<name>A0A412NBY1_PHOVU</name>
<comment type="catalytic activity">
    <reaction evidence="7">
        <text>a 2'-deoxyadenosine in DNA + S-adenosyl-L-methionine = an N(6)-methyl-2'-deoxyadenosine in DNA + S-adenosyl-L-homocysteine + H(+)</text>
        <dbReference type="Rhea" id="RHEA:15197"/>
        <dbReference type="Rhea" id="RHEA-COMP:12418"/>
        <dbReference type="Rhea" id="RHEA-COMP:12419"/>
        <dbReference type="ChEBI" id="CHEBI:15378"/>
        <dbReference type="ChEBI" id="CHEBI:57856"/>
        <dbReference type="ChEBI" id="CHEBI:59789"/>
        <dbReference type="ChEBI" id="CHEBI:90615"/>
        <dbReference type="ChEBI" id="CHEBI:90616"/>
        <dbReference type="EC" id="2.1.1.72"/>
    </reaction>
</comment>
<dbReference type="GO" id="GO:0008170">
    <property type="term" value="F:N-methyltransferase activity"/>
    <property type="evidence" value="ECO:0007669"/>
    <property type="project" value="InterPro"/>
</dbReference>
<dbReference type="GO" id="GO:0032259">
    <property type="term" value="P:methylation"/>
    <property type="evidence" value="ECO:0007669"/>
    <property type="project" value="UniProtKB-KW"/>
</dbReference>
<keyword evidence="5" id="KW-0949">S-adenosyl-L-methionine</keyword>
<comment type="caution">
    <text evidence="10">The sequence shown here is derived from an EMBL/GenBank/DDBJ whole genome shotgun (WGS) entry which is preliminary data.</text>
</comment>
<dbReference type="Pfam" id="PF02384">
    <property type="entry name" value="N6_Mtase"/>
    <property type="match status" value="1"/>
</dbReference>
<evidence type="ECO:0000259" key="9">
    <source>
        <dbReference type="Pfam" id="PF12161"/>
    </source>
</evidence>
<dbReference type="GO" id="GO:0009007">
    <property type="term" value="F:site-specific DNA-methyltransferase (adenine-specific) activity"/>
    <property type="evidence" value="ECO:0007669"/>
    <property type="project" value="UniProtKB-EC"/>
</dbReference>
<dbReference type="SUPFAM" id="SSF53335">
    <property type="entry name" value="S-adenosyl-L-methionine-dependent methyltransferases"/>
    <property type="match status" value="1"/>
</dbReference>
<dbReference type="InterPro" id="IPR029063">
    <property type="entry name" value="SAM-dependent_MTases_sf"/>
</dbReference>
<dbReference type="InterPro" id="IPR022749">
    <property type="entry name" value="D12N6_MeTrfase_N"/>
</dbReference>
<dbReference type="PANTHER" id="PTHR42933:SF3">
    <property type="entry name" value="TYPE I RESTRICTION ENZYME MJAVIII METHYLASE SUBUNIT"/>
    <property type="match status" value="1"/>
</dbReference>
<dbReference type="InterPro" id="IPR002052">
    <property type="entry name" value="DNA_methylase_N6_adenine_CS"/>
</dbReference>
<dbReference type="Gene3D" id="3.40.50.150">
    <property type="entry name" value="Vaccinia Virus protein VP39"/>
    <property type="match status" value="1"/>
</dbReference>
<dbReference type="PRINTS" id="PR00507">
    <property type="entry name" value="N12N6MTFRASE"/>
</dbReference>
<evidence type="ECO:0000313" key="11">
    <source>
        <dbReference type="Proteomes" id="UP000433382"/>
    </source>
</evidence>
<comment type="similarity">
    <text evidence="1">Belongs to the N(4)/N(6)-methyltransferase family.</text>
</comment>
<organism evidence="10 11">
    <name type="scientific">Phocaeicola vulgatus</name>
    <name type="common">Bacteroides vulgatus</name>
    <dbReference type="NCBI Taxonomy" id="821"/>
    <lineage>
        <taxon>Bacteria</taxon>
        <taxon>Pseudomonadati</taxon>
        <taxon>Bacteroidota</taxon>
        <taxon>Bacteroidia</taxon>
        <taxon>Bacteroidales</taxon>
        <taxon>Bacteroidaceae</taxon>
        <taxon>Phocaeicola</taxon>
    </lineage>
</organism>
<sequence>MAVKKSELYSTLWKCCDELRGGMDASQYKDYVLVILFVKYISDKSRSDEGFDIDIPGGCYFEDFVALKGNPNIGEEMNKKMAALAEANQLDGVFVADFEDDAKLGKGKDKVETLSKLIAVFQNENLDFSKNRAADDDLIGDAYEYLMKNFATESGKSKGQFYTPAEVSRVMAKVIGLGNARNGKKTTIYDPTCGSGSLLLRAICETPDGATIYGQEKDNATVGLAKMNMILHNEIYADIKQGDTINDPQFKDDDQLKTFDYIVANPPFSTKSWLKSAKTEDVYHRWGEGIKIGVPPEKNGDYAFLLHIVRSLKQTGCAACILPHGVLFRGNAEAQIRKYLVAEKRYIKGIIGLPANLFYGTGIPACIIIIEKSEAAGRKGVFMIDAKNGYIKDGAKNRLREQDIRRIVDVWQTQRDVPHYARFVPMEEIERNDYNLNIPRYVSAPDTEILQDIDAHLHGGLPKHDIDQLEAYWEVCPSLCNDLFCDHPTRKGYYSLECNPDAVRDAVAENIDFRKQSDAFQSSFTEWCNCHRKQLYSLVSGFAPKKLIEQLSNSLLEIFRVDKSLVDAYDVYDCLMNYWSETMQDDCYMISSGGWTVQLYTPQPASKKKDEKKKEKKAVAPEDVVCDLLPVPIVIDEYFAEKRDVIAAAEELLGQNEAQLAELVEEQADNYLDEDNFPDSKMTDANVKKRIKALDKRTDAEEIAVLQKYLDLKGDISLNKKLIKERKYDLLTALVVKYADLSEAEIKRLVIEKKWFTSLALRLDCEMQRISQQLTSKVLALAERYAQTLPEIDADITDLEAKVAAHLKQMGY</sequence>
<evidence type="ECO:0000256" key="3">
    <source>
        <dbReference type="ARBA" id="ARBA00022603"/>
    </source>
</evidence>
<evidence type="ECO:0000256" key="4">
    <source>
        <dbReference type="ARBA" id="ARBA00022679"/>
    </source>
</evidence>
<dbReference type="InterPro" id="IPR051537">
    <property type="entry name" value="DNA_Adenine_Mtase"/>
</dbReference>
<dbReference type="CDD" id="cd02440">
    <property type="entry name" value="AdoMet_MTases"/>
    <property type="match status" value="1"/>
</dbReference>
<dbReference type="GO" id="GO:0009307">
    <property type="term" value="P:DNA restriction-modification system"/>
    <property type="evidence" value="ECO:0007669"/>
    <property type="project" value="UniProtKB-KW"/>
</dbReference>
<evidence type="ECO:0000259" key="8">
    <source>
        <dbReference type="Pfam" id="PF02384"/>
    </source>
</evidence>
<feature type="domain" description="DNA methylase adenine-specific" evidence="8">
    <location>
        <begin position="135"/>
        <end position="447"/>
    </location>
</feature>
<dbReference type="EC" id="2.1.1.72" evidence="2"/>
<dbReference type="InterPro" id="IPR003356">
    <property type="entry name" value="DNA_methylase_A-5"/>
</dbReference>
<evidence type="ECO:0000256" key="1">
    <source>
        <dbReference type="ARBA" id="ARBA00006594"/>
    </source>
</evidence>
<dbReference type="RefSeq" id="WP_117889528.1">
    <property type="nucleotide sequence ID" value="NZ_JAHYOJ010000011.1"/>
</dbReference>